<dbReference type="InterPro" id="IPR028098">
    <property type="entry name" value="Glyco_trans_4-like_N"/>
</dbReference>
<gene>
    <name evidence="3" type="ORF">QEN58_06060</name>
</gene>
<dbReference type="Gene3D" id="3.40.50.2000">
    <property type="entry name" value="Glycogen Phosphorylase B"/>
    <property type="match status" value="2"/>
</dbReference>
<dbReference type="SUPFAM" id="SSF53756">
    <property type="entry name" value="UDP-Glycosyltransferase/glycogen phosphorylase"/>
    <property type="match status" value="1"/>
</dbReference>
<evidence type="ECO:0000259" key="1">
    <source>
        <dbReference type="Pfam" id="PF00534"/>
    </source>
</evidence>
<feature type="domain" description="Glycosyltransferase subfamily 4-like N-terminal" evidence="2">
    <location>
        <begin position="70"/>
        <end position="183"/>
    </location>
</feature>
<evidence type="ECO:0000313" key="3">
    <source>
        <dbReference type="EMBL" id="WGI26622.1"/>
    </source>
</evidence>
<dbReference type="Pfam" id="PF13439">
    <property type="entry name" value="Glyco_transf_4"/>
    <property type="match status" value="1"/>
</dbReference>
<dbReference type="Proteomes" id="UP001179830">
    <property type="component" value="Chromosome"/>
</dbReference>
<dbReference type="CDD" id="cd03801">
    <property type="entry name" value="GT4_PimA-like"/>
    <property type="match status" value="1"/>
</dbReference>
<accession>A0ABY8LQC1</accession>
<name>A0ABY8LQC1_9GAMM</name>
<reference evidence="3" key="1">
    <citation type="submission" date="2023-04" db="EMBL/GenBank/DDBJ databases">
        <title>Complete genome sequence of Halomonas alkaliantarctica MSP3 isolated from marine sediment, Jeju Island.</title>
        <authorList>
            <person name="Park S.-J."/>
        </authorList>
    </citation>
    <scope>NUCLEOTIDE SEQUENCE</scope>
    <source>
        <strain evidence="3">MSP3</strain>
    </source>
</reference>
<dbReference type="PANTHER" id="PTHR45947">
    <property type="entry name" value="SULFOQUINOVOSYL TRANSFERASE SQD2"/>
    <property type="match status" value="1"/>
</dbReference>
<dbReference type="EC" id="2.4.-.-" evidence="3"/>
<dbReference type="InterPro" id="IPR001296">
    <property type="entry name" value="Glyco_trans_1"/>
</dbReference>
<dbReference type="Pfam" id="PF00534">
    <property type="entry name" value="Glycos_transf_1"/>
    <property type="match status" value="1"/>
</dbReference>
<evidence type="ECO:0000259" key="2">
    <source>
        <dbReference type="Pfam" id="PF13439"/>
    </source>
</evidence>
<dbReference type="GO" id="GO:0016757">
    <property type="term" value="F:glycosyltransferase activity"/>
    <property type="evidence" value="ECO:0007669"/>
    <property type="project" value="UniProtKB-KW"/>
</dbReference>
<proteinExistence type="predicted"/>
<dbReference type="RefSeq" id="WP_280106235.1">
    <property type="nucleotide sequence ID" value="NZ_CP122961.1"/>
</dbReference>
<keyword evidence="3" id="KW-0808">Transferase</keyword>
<dbReference type="PANTHER" id="PTHR45947:SF3">
    <property type="entry name" value="SULFOQUINOVOSYL TRANSFERASE SQD2"/>
    <property type="match status" value="1"/>
</dbReference>
<evidence type="ECO:0000313" key="4">
    <source>
        <dbReference type="Proteomes" id="UP001179830"/>
    </source>
</evidence>
<feature type="domain" description="Glycosyl transferase family 1" evidence="1">
    <location>
        <begin position="204"/>
        <end position="341"/>
    </location>
</feature>
<organism evidence="3 4">
    <name type="scientific">Halomonas alkaliantarctica</name>
    <dbReference type="NCBI Taxonomy" id="232346"/>
    <lineage>
        <taxon>Bacteria</taxon>
        <taxon>Pseudomonadati</taxon>
        <taxon>Pseudomonadota</taxon>
        <taxon>Gammaproteobacteria</taxon>
        <taxon>Oceanospirillales</taxon>
        <taxon>Halomonadaceae</taxon>
        <taxon>Halomonas</taxon>
    </lineage>
</organism>
<protein>
    <submittedName>
        <fullName evidence="3">Glycosyltransferase family 4 protein</fullName>
        <ecNumber evidence="3">2.4.-.-</ecNumber>
    </submittedName>
</protein>
<keyword evidence="3" id="KW-0328">Glycosyltransferase</keyword>
<dbReference type="EMBL" id="CP122961">
    <property type="protein sequence ID" value="WGI26622.1"/>
    <property type="molecule type" value="Genomic_DNA"/>
</dbReference>
<sequence>MKILHICSYYVGSLVYKKLFESLDSEERVSKQYVWVPVRKHHHEGKNLSSKKKIKIIYVKSLDRFTRLSFLYKLLRLVLSFHRDQKRADILQGCNVIHAHTLYSDGYLAYWLSRKYQIPYVLSIRTTDVSVFERFLPHWRWMTRRVIANAQCLIFISPAHKITIEAKYANDLPKTLLVTNGLDEYWISNAICSSAPERSKARSGIYIGEINANKNIKRAILAFFKIADDNDATFTVLGGEYSTFSAIYGEIPEVLRSRVDFISRTEDKQCIKELLRQHQVLIMPSFMETFGLTYLEAISQCVPVVFSHGQGIDGLYPEGMVGFSCDPSREESIADAILNVFKHFPEGLIFEGNNPVEDYSWQSRAQILMKNAY</sequence>
<keyword evidence="4" id="KW-1185">Reference proteome</keyword>
<dbReference type="InterPro" id="IPR050194">
    <property type="entry name" value="Glycosyltransferase_grp1"/>
</dbReference>